<dbReference type="InterPro" id="IPR027417">
    <property type="entry name" value="P-loop_NTPase"/>
</dbReference>
<sequence length="551" mass="63888">MVRVVVHQKTYILEDHTTLRELAEKVQEPGEPRILLAYADGKLRELFHPIEKDCYVRFVTLKEQAGYMTYKRTAMFMFLKACEDVLGQGAADDISIKYSIGNSTFCEFLVKDIRANMQLALKIQERMEQLRDQNLPIRKHSIDTSQARKYFESVGLREKQRLFRFRRGSKTNMYELDGFENYFYGYMAPATSYVENFLISPYQDGLVLQTPKRHQTEKIAKFYPQPKLFRVMQRSRDWSETMGVDTVGALNEVITAGNTSHLILLQEGLQEKLLSDIADNIVQEDKKIVLIAGPSSSGKTTFSHRLSIQLEIAGKRPHPISLDDYFFDREKSPKDAFGNYNFETIASLDVDLFSDHMNRLLRGEMISMPSYNFLTGKREYRGHKLWLEEHDILVIEGIHGLNSRLSDHLPDESKYKIYVSALSQINLDEHNRIPSSDGRLLRRIVRDAMTRGNDARETISRWDSVRRGEEENIFPYQEEADIMFNSSQIYELAVLKQYAEPLLFAVPEDCPEYQEAKRLLKFLDYFLNIKSEDIPASSLLREFIGGSCFET</sequence>
<name>A0A9D1WXE2_9FIRM</name>
<protein>
    <submittedName>
        <fullName evidence="2">Nucleoside kinase</fullName>
    </submittedName>
</protein>
<dbReference type="EMBL" id="DXEM01000039">
    <property type="protein sequence ID" value="HIX69008.1"/>
    <property type="molecule type" value="Genomic_DNA"/>
</dbReference>
<dbReference type="Gene3D" id="3.40.50.300">
    <property type="entry name" value="P-loop containing nucleotide triphosphate hydrolases"/>
    <property type="match status" value="1"/>
</dbReference>
<dbReference type="CDD" id="cd02028">
    <property type="entry name" value="UMPK_like"/>
    <property type="match status" value="1"/>
</dbReference>
<keyword evidence="2" id="KW-0808">Transferase</keyword>
<reference evidence="2" key="2">
    <citation type="submission" date="2021-04" db="EMBL/GenBank/DDBJ databases">
        <authorList>
            <person name="Gilroy R."/>
        </authorList>
    </citation>
    <scope>NUCLEOTIDE SEQUENCE</scope>
    <source>
        <strain evidence="2">CHK191-13928</strain>
    </source>
</reference>
<comment type="caution">
    <text evidence="2">The sequence shown here is derived from an EMBL/GenBank/DDBJ whole genome shotgun (WGS) entry which is preliminary data.</text>
</comment>
<proteinExistence type="predicted"/>
<dbReference type="InterPro" id="IPR003593">
    <property type="entry name" value="AAA+_ATPase"/>
</dbReference>
<dbReference type="PANTHER" id="PTHR10285">
    <property type="entry name" value="URIDINE KINASE"/>
    <property type="match status" value="1"/>
</dbReference>
<dbReference type="SMART" id="SM00382">
    <property type="entry name" value="AAA"/>
    <property type="match status" value="1"/>
</dbReference>
<dbReference type="GO" id="GO:0005524">
    <property type="term" value="F:ATP binding"/>
    <property type="evidence" value="ECO:0007669"/>
    <property type="project" value="InterPro"/>
</dbReference>
<dbReference type="InterPro" id="IPR018163">
    <property type="entry name" value="Thr/Ala-tRNA-synth_IIc_edit"/>
</dbReference>
<gene>
    <name evidence="2" type="ORF">H9735_12940</name>
</gene>
<evidence type="ECO:0000313" key="3">
    <source>
        <dbReference type="Proteomes" id="UP000886721"/>
    </source>
</evidence>
<dbReference type="AlphaFoldDB" id="A0A9D1WXE2"/>
<dbReference type="InterPro" id="IPR006083">
    <property type="entry name" value="PRK/URK"/>
</dbReference>
<accession>A0A9D1WXE2</accession>
<evidence type="ECO:0000313" key="2">
    <source>
        <dbReference type="EMBL" id="HIX69008.1"/>
    </source>
</evidence>
<organism evidence="2 3">
    <name type="scientific">Candidatus Anaerostipes excrementavium</name>
    <dbReference type="NCBI Taxonomy" id="2838463"/>
    <lineage>
        <taxon>Bacteria</taxon>
        <taxon>Bacillati</taxon>
        <taxon>Bacillota</taxon>
        <taxon>Clostridia</taxon>
        <taxon>Lachnospirales</taxon>
        <taxon>Lachnospiraceae</taxon>
        <taxon>Anaerostipes</taxon>
    </lineage>
</organism>
<evidence type="ECO:0000259" key="1">
    <source>
        <dbReference type="SMART" id="SM00382"/>
    </source>
</evidence>
<dbReference type="GO" id="GO:0016301">
    <property type="term" value="F:kinase activity"/>
    <property type="evidence" value="ECO:0007669"/>
    <property type="project" value="UniProtKB-KW"/>
</dbReference>
<feature type="domain" description="AAA+ ATPase" evidence="1">
    <location>
        <begin position="285"/>
        <end position="450"/>
    </location>
</feature>
<dbReference type="Pfam" id="PF00485">
    <property type="entry name" value="PRK"/>
    <property type="match status" value="1"/>
</dbReference>
<dbReference type="Proteomes" id="UP000886721">
    <property type="component" value="Unassembled WGS sequence"/>
</dbReference>
<dbReference type="SUPFAM" id="SSF52540">
    <property type="entry name" value="P-loop containing nucleoside triphosphate hydrolases"/>
    <property type="match status" value="1"/>
</dbReference>
<reference evidence="2" key="1">
    <citation type="journal article" date="2021" name="PeerJ">
        <title>Extensive microbial diversity within the chicken gut microbiome revealed by metagenomics and culture.</title>
        <authorList>
            <person name="Gilroy R."/>
            <person name="Ravi A."/>
            <person name="Getino M."/>
            <person name="Pursley I."/>
            <person name="Horton D.L."/>
            <person name="Alikhan N.F."/>
            <person name="Baker D."/>
            <person name="Gharbi K."/>
            <person name="Hall N."/>
            <person name="Watson M."/>
            <person name="Adriaenssens E.M."/>
            <person name="Foster-Nyarko E."/>
            <person name="Jarju S."/>
            <person name="Secka A."/>
            <person name="Antonio M."/>
            <person name="Oren A."/>
            <person name="Chaudhuri R.R."/>
            <person name="La Ragione R."/>
            <person name="Hildebrand F."/>
            <person name="Pallen M.J."/>
        </authorList>
    </citation>
    <scope>NUCLEOTIDE SEQUENCE</scope>
    <source>
        <strain evidence="2">CHK191-13928</strain>
    </source>
</reference>
<dbReference type="Gene3D" id="3.30.980.10">
    <property type="entry name" value="Threonyl-trna Synthetase, Chain A, domain 2"/>
    <property type="match status" value="1"/>
</dbReference>
<dbReference type="SUPFAM" id="SSF55186">
    <property type="entry name" value="ThrRS/AlaRS common domain"/>
    <property type="match status" value="1"/>
</dbReference>
<keyword evidence="2" id="KW-0418">Kinase</keyword>